<protein>
    <submittedName>
        <fullName evidence="1">Uncharacterized protein</fullName>
    </submittedName>
</protein>
<dbReference type="RefSeq" id="WP_359989743.1">
    <property type="nucleotide sequence ID" value="NZ_JBEZLS010000046.1"/>
</dbReference>
<accession>A0ABV3EGU2</accession>
<proteinExistence type="predicted"/>
<dbReference type="EMBL" id="JBEZLS010000046">
    <property type="protein sequence ID" value="MEU9356224.1"/>
    <property type="molecule type" value="Genomic_DNA"/>
</dbReference>
<organism evidence="1 2">
    <name type="scientific">Streptomyces griseoloalbus</name>
    <dbReference type="NCBI Taxonomy" id="67303"/>
    <lineage>
        <taxon>Bacteria</taxon>
        <taxon>Bacillati</taxon>
        <taxon>Actinomycetota</taxon>
        <taxon>Actinomycetes</taxon>
        <taxon>Kitasatosporales</taxon>
        <taxon>Streptomycetaceae</taxon>
        <taxon>Streptomyces</taxon>
    </lineage>
</organism>
<evidence type="ECO:0000313" key="1">
    <source>
        <dbReference type="EMBL" id="MEU9356224.1"/>
    </source>
</evidence>
<name>A0ABV3EGU2_9ACTN</name>
<reference evidence="1 2" key="1">
    <citation type="submission" date="2024-06" db="EMBL/GenBank/DDBJ databases">
        <title>The Natural Products Discovery Center: Release of the First 8490 Sequenced Strains for Exploring Actinobacteria Biosynthetic Diversity.</title>
        <authorList>
            <person name="Kalkreuter E."/>
            <person name="Kautsar S.A."/>
            <person name="Yang D."/>
            <person name="Bader C.D."/>
            <person name="Teijaro C.N."/>
            <person name="Fluegel L."/>
            <person name="Davis C.M."/>
            <person name="Simpson J.R."/>
            <person name="Lauterbach L."/>
            <person name="Steele A.D."/>
            <person name="Gui C."/>
            <person name="Meng S."/>
            <person name="Li G."/>
            <person name="Viehrig K."/>
            <person name="Ye F."/>
            <person name="Su P."/>
            <person name="Kiefer A.F."/>
            <person name="Nichols A."/>
            <person name="Cepeda A.J."/>
            <person name="Yan W."/>
            <person name="Fan B."/>
            <person name="Jiang Y."/>
            <person name="Adhikari A."/>
            <person name="Zheng C.-J."/>
            <person name="Schuster L."/>
            <person name="Cowan T.M."/>
            <person name="Smanski M.J."/>
            <person name="Chevrette M.G."/>
            <person name="De Carvalho L.P.S."/>
            <person name="Shen B."/>
        </authorList>
    </citation>
    <scope>NUCLEOTIDE SEQUENCE [LARGE SCALE GENOMIC DNA]</scope>
    <source>
        <strain evidence="1 2">NPDC048274</strain>
    </source>
</reference>
<gene>
    <name evidence="1" type="ORF">AB0D65_35795</name>
</gene>
<sequence length="42" mass="4499">MKHRIAALWRGWSSGGGQCSRCGGWFPDWNGGVCSACKATGR</sequence>
<evidence type="ECO:0000313" key="2">
    <source>
        <dbReference type="Proteomes" id="UP001551582"/>
    </source>
</evidence>
<keyword evidence="2" id="KW-1185">Reference proteome</keyword>
<dbReference type="Proteomes" id="UP001551582">
    <property type="component" value="Unassembled WGS sequence"/>
</dbReference>
<comment type="caution">
    <text evidence="1">The sequence shown here is derived from an EMBL/GenBank/DDBJ whole genome shotgun (WGS) entry which is preliminary data.</text>
</comment>